<accession>A0A424YFF1</accession>
<evidence type="ECO:0000259" key="1">
    <source>
        <dbReference type="Pfam" id="PF22751"/>
    </source>
</evidence>
<name>A0A424YFF1_9FIRM</name>
<dbReference type="EMBL" id="QZAA01000115">
    <property type="protein sequence ID" value="RQD76489.1"/>
    <property type="molecule type" value="Genomic_DNA"/>
</dbReference>
<proteinExistence type="predicted"/>
<evidence type="ECO:0000313" key="3">
    <source>
        <dbReference type="Proteomes" id="UP000285138"/>
    </source>
</evidence>
<organism evidence="2 3">
    <name type="scientific">Candidatus Syntrophonatronum acetioxidans</name>
    <dbReference type="NCBI Taxonomy" id="1795816"/>
    <lineage>
        <taxon>Bacteria</taxon>
        <taxon>Bacillati</taxon>
        <taxon>Bacillota</taxon>
        <taxon>Clostridia</taxon>
        <taxon>Eubacteriales</taxon>
        <taxon>Syntrophomonadaceae</taxon>
        <taxon>Candidatus Syntrophonatronum</taxon>
    </lineage>
</organism>
<dbReference type="Proteomes" id="UP000285138">
    <property type="component" value="Unassembled WGS sequence"/>
</dbReference>
<evidence type="ECO:0000313" key="2">
    <source>
        <dbReference type="EMBL" id="RQD76489.1"/>
    </source>
</evidence>
<gene>
    <name evidence="2" type="ORF">D5R97_04335</name>
</gene>
<reference evidence="2 3" key="1">
    <citation type="submission" date="2018-08" db="EMBL/GenBank/DDBJ databases">
        <title>The metabolism and importance of syntrophic acetate oxidation coupled to methane or sulfide production in haloalkaline environments.</title>
        <authorList>
            <person name="Timmers P.H.A."/>
            <person name="Vavourakis C.D."/>
            <person name="Sorokin D.Y."/>
            <person name="Sinninghe Damste J.S."/>
            <person name="Muyzer G."/>
            <person name="Stams A.J.M."/>
            <person name="Plugge C.M."/>
        </authorList>
    </citation>
    <scope>NUCLEOTIDE SEQUENCE [LARGE SCALE GENOMIC DNA]</scope>
    <source>
        <strain evidence="2">MSAO_Bac1</strain>
    </source>
</reference>
<comment type="caution">
    <text evidence="2">The sequence shown here is derived from an EMBL/GenBank/DDBJ whole genome shotgun (WGS) entry which is preliminary data.</text>
</comment>
<protein>
    <recommendedName>
        <fullName evidence="1">DUF488 domain-containing protein</fullName>
    </recommendedName>
</protein>
<dbReference type="Pfam" id="PF22751">
    <property type="entry name" value="DUF488-N3a"/>
    <property type="match status" value="1"/>
</dbReference>
<sequence length="109" mass="13018">MVLKVYTSYYTYKGDNRLDITVKSGDRSFAPTWKMVLKSKKGLMSEEKYTREYYEMMRKSYAQNRERWEQLLGQEEVVLVCFCGRDKFCHRHLLKEILVKLGAQDMGEI</sequence>
<dbReference type="InterPro" id="IPR054495">
    <property type="entry name" value="DUF488-N3a"/>
</dbReference>
<dbReference type="AlphaFoldDB" id="A0A424YFF1"/>
<feature type="domain" description="DUF488" evidence="1">
    <location>
        <begin position="27"/>
        <end position="99"/>
    </location>
</feature>